<accession>A0A178XP45</accession>
<organism evidence="1 2">
    <name type="scientific">Sinorhizobium glycinis</name>
    <dbReference type="NCBI Taxonomy" id="1472378"/>
    <lineage>
        <taxon>Bacteria</taxon>
        <taxon>Pseudomonadati</taxon>
        <taxon>Pseudomonadota</taxon>
        <taxon>Alphaproteobacteria</taxon>
        <taxon>Hyphomicrobiales</taxon>
        <taxon>Rhizobiaceae</taxon>
        <taxon>Sinorhizobium/Ensifer group</taxon>
        <taxon>Sinorhizobium</taxon>
    </lineage>
</organism>
<dbReference type="Proteomes" id="UP000094025">
    <property type="component" value="Unassembled WGS sequence"/>
</dbReference>
<dbReference type="EMBL" id="LPUX01000064">
    <property type="protein sequence ID" value="OAP36996.1"/>
    <property type="molecule type" value="Genomic_DNA"/>
</dbReference>
<dbReference type="AlphaFoldDB" id="A0A178XP45"/>
<reference evidence="1 2" key="1">
    <citation type="journal article" date="2016" name="Int. J. Syst. Evol. Microbiol.">
        <title>Ensifer glycinis sp. nov., an novel rhizobial species associated with Glycine spp.</title>
        <authorList>
            <person name="Yan H."/>
            <person name="Yan J."/>
            <person name="Sui X.H."/>
            <person name="Wang E.T."/>
            <person name="Chen W.X."/>
            <person name="Zhang X.X."/>
            <person name="Chen W.F."/>
        </authorList>
    </citation>
    <scope>NUCLEOTIDE SEQUENCE [LARGE SCALE GENOMIC DNA]</scope>
    <source>
        <strain evidence="1 2">CCBAU 23380</strain>
    </source>
</reference>
<evidence type="ECO:0000313" key="2">
    <source>
        <dbReference type="Proteomes" id="UP000094025"/>
    </source>
</evidence>
<keyword evidence="2" id="KW-1185">Reference proteome</keyword>
<proteinExistence type="predicted"/>
<gene>
    <name evidence="1" type="ORF">AU381_20680</name>
</gene>
<comment type="caution">
    <text evidence="1">The sequence shown here is derived from an EMBL/GenBank/DDBJ whole genome shotgun (WGS) entry which is preliminary data.</text>
</comment>
<protein>
    <submittedName>
        <fullName evidence="1">Uncharacterized protein</fullName>
    </submittedName>
</protein>
<sequence>MAKARPIDYTSAILNYRRFIMSSQGKLAKQVQSRFARQLWNAMLRVQTRGAASHPPRRGR</sequence>
<evidence type="ECO:0000313" key="1">
    <source>
        <dbReference type="EMBL" id="OAP36996.1"/>
    </source>
</evidence>
<dbReference type="STRING" id="1472378.AU381_20680"/>
<name>A0A178XP45_9HYPH</name>